<organism evidence="1 2">
    <name type="scientific">Gigaspora rosea</name>
    <dbReference type="NCBI Taxonomy" id="44941"/>
    <lineage>
        <taxon>Eukaryota</taxon>
        <taxon>Fungi</taxon>
        <taxon>Fungi incertae sedis</taxon>
        <taxon>Mucoromycota</taxon>
        <taxon>Glomeromycotina</taxon>
        <taxon>Glomeromycetes</taxon>
        <taxon>Diversisporales</taxon>
        <taxon>Gigasporaceae</taxon>
        <taxon>Gigaspora</taxon>
    </lineage>
</organism>
<evidence type="ECO:0000313" key="2">
    <source>
        <dbReference type="Proteomes" id="UP000266673"/>
    </source>
</evidence>
<proteinExistence type="predicted"/>
<dbReference type="AlphaFoldDB" id="A0A397VI50"/>
<reference evidence="1 2" key="1">
    <citation type="submission" date="2018-06" db="EMBL/GenBank/DDBJ databases">
        <title>Comparative genomics reveals the genomic features of Rhizophagus irregularis, R. cerebriforme, R. diaphanum and Gigaspora rosea, and their symbiotic lifestyle signature.</title>
        <authorList>
            <person name="Morin E."/>
            <person name="San Clemente H."/>
            <person name="Chen E.C.H."/>
            <person name="De La Providencia I."/>
            <person name="Hainaut M."/>
            <person name="Kuo A."/>
            <person name="Kohler A."/>
            <person name="Murat C."/>
            <person name="Tang N."/>
            <person name="Roy S."/>
            <person name="Loubradou J."/>
            <person name="Henrissat B."/>
            <person name="Grigoriev I.V."/>
            <person name="Corradi N."/>
            <person name="Roux C."/>
            <person name="Martin F.M."/>
        </authorList>
    </citation>
    <scope>NUCLEOTIDE SEQUENCE [LARGE SCALE GENOMIC DNA]</scope>
    <source>
        <strain evidence="1 2">DAOM 194757</strain>
    </source>
</reference>
<accession>A0A397VI50</accession>
<keyword evidence="2" id="KW-1185">Reference proteome</keyword>
<evidence type="ECO:0000313" key="1">
    <source>
        <dbReference type="EMBL" id="RIB21017.1"/>
    </source>
</evidence>
<protein>
    <submittedName>
        <fullName evidence="1">Uncharacterized protein</fullName>
    </submittedName>
</protein>
<dbReference type="OrthoDB" id="2307182at2759"/>
<dbReference type="EMBL" id="QKWP01000384">
    <property type="protein sequence ID" value="RIB21017.1"/>
    <property type="molecule type" value="Genomic_DNA"/>
</dbReference>
<gene>
    <name evidence="1" type="ORF">C2G38_2034726</name>
</gene>
<comment type="caution">
    <text evidence="1">The sequence shown here is derived from an EMBL/GenBank/DDBJ whole genome shotgun (WGS) entry which is preliminary data.</text>
</comment>
<name>A0A397VI50_9GLOM</name>
<dbReference type="STRING" id="44941.A0A397VI50"/>
<dbReference type="Proteomes" id="UP000266673">
    <property type="component" value="Unassembled WGS sequence"/>
</dbReference>
<sequence length="244" mass="28886">MAVETVTLGAVAGNFYLYWMWTEKASYCRDKASRSYTPKRKQPRIEESEENHESLNVLETIDPDNPCTYIIYSIERYSQQDDLSSILLFSFECYVNIFTIKKSFKEITEELVEIIEDADEFLWIYNRVYMGIHEISYWYICSLKDVLAEKPKKNEDPSKRHDRPSMEQFQCSGAIKITINQTTNLAYIKISYSILHKKPNDVSVLQNIKDFIEKNIDLLPWKIYTRLVNKGMSLSIRQKQIHFW</sequence>